<protein>
    <submittedName>
        <fullName evidence="3">Flagellar protein FlaG</fullName>
    </submittedName>
</protein>
<reference evidence="3 4" key="1">
    <citation type="submission" date="2023-11" db="EMBL/GenBank/DDBJ databases">
        <title>Bacillus jintuensis, isolated from a mudflat on the Beibu Gulf coast.</title>
        <authorList>
            <person name="Li M."/>
        </authorList>
    </citation>
    <scope>NUCLEOTIDE SEQUENCE [LARGE SCALE GENOMIC DNA]</scope>
    <source>
        <strain evidence="3 4">31A1R</strain>
    </source>
</reference>
<keyword evidence="3" id="KW-0969">Cilium</keyword>
<dbReference type="PANTHER" id="PTHR37166">
    <property type="entry name" value="PROTEIN FLAG"/>
    <property type="match status" value="1"/>
</dbReference>
<keyword evidence="3" id="KW-0966">Cell projection</keyword>
<keyword evidence="4" id="KW-1185">Reference proteome</keyword>
<dbReference type="InterPro" id="IPR005186">
    <property type="entry name" value="FlaG"/>
</dbReference>
<keyword evidence="3" id="KW-0282">Flagellum</keyword>
<feature type="region of interest" description="Disordered" evidence="2">
    <location>
        <begin position="1"/>
        <end position="20"/>
    </location>
</feature>
<sequence length="127" mass="14920">MKINSLASSTSSIENTTDYSKKQVQESTIIEQQQEIHQEQKKLELEEKRTKGLSKEEAEHIVNGINEFLQPKYTNLSFKLHDKLDKFYVEVVDQETKKVIREIPDRELLDVYAKMTEFLGLFIDKKL</sequence>
<organism evidence="3 4">
    <name type="scientific">Robertmurraya mangrovi</name>
    <dbReference type="NCBI Taxonomy" id="3098077"/>
    <lineage>
        <taxon>Bacteria</taxon>
        <taxon>Bacillati</taxon>
        <taxon>Bacillota</taxon>
        <taxon>Bacilli</taxon>
        <taxon>Bacillales</taxon>
        <taxon>Bacillaceae</taxon>
        <taxon>Robertmurraya</taxon>
    </lineage>
</organism>
<dbReference type="Gene3D" id="3.30.160.170">
    <property type="entry name" value="FlaG-like"/>
    <property type="match status" value="1"/>
</dbReference>
<comment type="caution">
    <text evidence="3">The sequence shown here is derived from an EMBL/GenBank/DDBJ whole genome shotgun (WGS) entry which is preliminary data.</text>
</comment>
<feature type="coiled-coil region" evidence="1">
    <location>
        <begin position="29"/>
        <end position="56"/>
    </location>
</feature>
<keyword evidence="1" id="KW-0175">Coiled coil</keyword>
<name>A0ABU5IXY1_9BACI</name>
<evidence type="ECO:0000256" key="2">
    <source>
        <dbReference type="SAM" id="MobiDB-lite"/>
    </source>
</evidence>
<feature type="compositionally biased region" description="Polar residues" evidence="2">
    <location>
        <begin position="1"/>
        <end position="18"/>
    </location>
</feature>
<dbReference type="PANTHER" id="PTHR37166:SF1">
    <property type="entry name" value="PROTEIN FLAG"/>
    <property type="match status" value="1"/>
</dbReference>
<evidence type="ECO:0000256" key="1">
    <source>
        <dbReference type="SAM" id="Coils"/>
    </source>
</evidence>
<evidence type="ECO:0000313" key="3">
    <source>
        <dbReference type="EMBL" id="MDZ5471976.1"/>
    </source>
</evidence>
<dbReference type="SUPFAM" id="SSF160214">
    <property type="entry name" value="FlaG-like"/>
    <property type="match status" value="1"/>
</dbReference>
<gene>
    <name evidence="3" type="primary">flaG</name>
    <name evidence="3" type="ORF">SM124_09470</name>
</gene>
<dbReference type="NCBIfam" id="NF005834">
    <property type="entry name" value="PRK07738.1"/>
    <property type="match status" value="1"/>
</dbReference>
<dbReference type="EMBL" id="JAXOFX010000004">
    <property type="protein sequence ID" value="MDZ5471976.1"/>
    <property type="molecule type" value="Genomic_DNA"/>
</dbReference>
<dbReference type="RefSeq" id="WP_322446264.1">
    <property type="nucleotide sequence ID" value="NZ_JAXOFX010000004.1"/>
</dbReference>
<dbReference type="InterPro" id="IPR035924">
    <property type="entry name" value="FlaG-like_sf"/>
</dbReference>
<accession>A0ABU5IXY1</accession>
<proteinExistence type="predicted"/>
<dbReference type="Proteomes" id="UP001290455">
    <property type="component" value="Unassembled WGS sequence"/>
</dbReference>
<evidence type="ECO:0000313" key="4">
    <source>
        <dbReference type="Proteomes" id="UP001290455"/>
    </source>
</evidence>
<dbReference type="Pfam" id="PF03646">
    <property type="entry name" value="FlaG"/>
    <property type="match status" value="1"/>
</dbReference>